<organism evidence="6 7">
    <name type="scientific">Silvimonas terrae</name>
    <dbReference type="NCBI Taxonomy" id="300266"/>
    <lineage>
        <taxon>Bacteria</taxon>
        <taxon>Pseudomonadati</taxon>
        <taxon>Pseudomonadota</taxon>
        <taxon>Betaproteobacteria</taxon>
        <taxon>Neisseriales</taxon>
        <taxon>Chitinibacteraceae</taxon>
        <taxon>Silvimonas</taxon>
    </lineage>
</organism>
<dbReference type="Gene3D" id="2.60.40.10">
    <property type="entry name" value="Immunoglobulins"/>
    <property type="match status" value="1"/>
</dbReference>
<comment type="similarity">
    <text evidence="1">Belongs to the glycosyl hydrolase 9 (cellulase E) family.</text>
</comment>
<dbReference type="Pfam" id="PF00759">
    <property type="entry name" value="Glyco_hydro_9"/>
    <property type="match status" value="1"/>
</dbReference>
<dbReference type="RefSeq" id="WP_184097701.1">
    <property type="nucleotide sequence ID" value="NZ_JACHHN010000001.1"/>
</dbReference>
<evidence type="ECO:0000256" key="1">
    <source>
        <dbReference type="ARBA" id="ARBA00007072"/>
    </source>
</evidence>
<dbReference type="GO" id="GO:0008810">
    <property type="term" value="F:cellulase activity"/>
    <property type="evidence" value="ECO:0007669"/>
    <property type="project" value="InterPro"/>
</dbReference>
<name>A0A840RCP6_9NEIS</name>
<keyword evidence="3" id="KW-0624">Polysaccharide degradation</keyword>
<dbReference type="InterPro" id="IPR008928">
    <property type="entry name" value="6-hairpin_glycosidase_sf"/>
</dbReference>
<evidence type="ECO:0000256" key="3">
    <source>
        <dbReference type="ARBA" id="ARBA00023326"/>
    </source>
</evidence>
<dbReference type="AlphaFoldDB" id="A0A840RCP6"/>
<dbReference type="GO" id="GO:0000272">
    <property type="term" value="P:polysaccharide catabolic process"/>
    <property type="evidence" value="ECO:0007669"/>
    <property type="project" value="UniProtKB-KW"/>
</dbReference>
<feature type="domain" description="Glycoside hydrolase family 9" evidence="4">
    <location>
        <begin position="101"/>
        <end position="498"/>
    </location>
</feature>
<evidence type="ECO:0000313" key="7">
    <source>
        <dbReference type="Proteomes" id="UP000543030"/>
    </source>
</evidence>
<dbReference type="InterPro" id="IPR004197">
    <property type="entry name" value="Cellulase_Ig-like"/>
</dbReference>
<feature type="domain" description="Cellulase Ig-like" evidence="5">
    <location>
        <begin position="2"/>
        <end position="83"/>
    </location>
</feature>
<keyword evidence="7" id="KW-1185">Reference proteome</keyword>
<evidence type="ECO:0000256" key="2">
    <source>
        <dbReference type="ARBA" id="ARBA00023277"/>
    </source>
</evidence>
<evidence type="ECO:0000259" key="5">
    <source>
        <dbReference type="Pfam" id="PF02927"/>
    </source>
</evidence>
<dbReference type="CDD" id="cd02850">
    <property type="entry name" value="E_set_Cellulase_N"/>
    <property type="match status" value="1"/>
</dbReference>
<proteinExistence type="inferred from homology"/>
<dbReference type="SUPFAM" id="SSF48208">
    <property type="entry name" value="Six-hairpin glycosidases"/>
    <property type="match status" value="1"/>
</dbReference>
<dbReference type="InterPro" id="IPR012341">
    <property type="entry name" value="6hp_glycosidase-like_sf"/>
</dbReference>
<gene>
    <name evidence="6" type="ORF">HNQ50_000771</name>
</gene>
<comment type="caution">
    <text evidence="6">The sequence shown here is derived from an EMBL/GenBank/DDBJ whole genome shotgun (WGS) entry which is preliminary data.</text>
</comment>
<dbReference type="Gene3D" id="1.50.10.10">
    <property type="match status" value="1"/>
</dbReference>
<dbReference type="InterPro" id="IPR013783">
    <property type="entry name" value="Ig-like_fold"/>
</dbReference>
<protein>
    <recommendedName>
        <fullName evidence="8">Beta-glucosidase (Glycosyl hydrolase family 9)</fullName>
    </recommendedName>
</protein>
<accession>A0A840RCP6</accession>
<dbReference type="InterPro" id="IPR001701">
    <property type="entry name" value="Glyco_hydro_9"/>
</dbReference>
<keyword evidence="2" id="KW-0119">Carbohydrate metabolism</keyword>
<evidence type="ECO:0008006" key="8">
    <source>
        <dbReference type="Google" id="ProtNLM"/>
    </source>
</evidence>
<evidence type="ECO:0000259" key="4">
    <source>
        <dbReference type="Pfam" id="PF00759"/>
    </source>
</evidence>
<evidence type="ECO:0000313" key="6">
    <source>
        <dbReference type="EMBL" id="MBB5190061.1"/>
    </source>
</evidence>
<dbReference type="InterPro" id="IPR014756">
    <property type="entry name" value="Ig_E-set"/>
</dbReference>
<sequence>MKILFNHIGFTPQARKLATIEAPASAALLTFSLYDASTRQKVLSGPVTASGTVDNWKNRHFWQADFSAQTDVGEYFIVVDGVQPPLVSHTFAIDADLFAGQMLSDIVHYLKGQRCTGLYDNADRSRPKFGSDERRDVHGGWFDASGDCSKYLSHLSVANFMNPQQTPQVVWNLLDGHAQLPPQLKWFNERMVDEALHGADFLVRMQDPAGFFYMTLFDKWSKDENQRDLCAYATQQGIKSDRYQAAFRQGGGMTIAALARASQLGRDGEFTRDQYLGAAQTGFAHLQEHNLRYLDDGVENIIDDYCALLAATELLAVTGEGAYADAAVRRVNNLLVRQHDDGWFRADETGARSFFHAADAGLPEIALMRYLEIVPASPLAGRIRAALRLAFEYALRITGEEVNNPFGYPRQYVLQPGKPGQTQFFIPHDNGTGYWWQGENARLGSIAAAAARASQLFTEEAAFSVALGHYAQAALDWILGHNPFDSCMLQGWGRNNPRYEPGYYNAPGGVCNGITSGLEDETDIDFRKSEVATMANSWRWTEQWMPHGAWLFLALCSRINKE</sequence>
<reference evidence="6 7" key="1">
    <citation type="submission" date="2020-08" db="EMBL/GenBank/DDBJ databases">
        <title>Genomic Encyclopedia of Type Strains, Phase IV (KMG-IV): sequencing the most valuable type-strain genomes for metagenomic binning, comparative biology and taxonomic classification.</title>
        <authorList>
            <person name="Goeker M."/>
        </authorList>
    </citation>
    <scope>NUCLEOTIDE SEQUENCE [LARGE SCALE GENOMIC DNA]</scope>
    <source>
        <strain evidence="6 7">DSM 18233</strain>
    </source>
</reference>
<dbReference type="Proteomes" id="UP000543030">
    <property type="component" value="Unassembled WGS sequence"/>
</dbReference>
<dbReference type="SUPFAM" id="SSF81296">
    <property type="entry name" value="E set domains"/>
    <property type="match status" value="1"/>
</dbReference>
<dbReference type="Pfam" id="PF02927">
    <property type="entry name" value="CelD_N"/>
    <property type="match status" value="1"/>
</dbReference>
<dbReference type="EMBL" id="JACHHN010000001">
    <property type="protein sequence ID" value="MBB5190061.1"/>
    <property type="molecule type" value="Genomic_DNA"/>
</dbReference>